<dbReference type="RefSeq" id="WP_116177210.1">
    <property type="nucleotide sequence ID" value="NZ_CP144375.1"/>
</dbReference>
<dbReference type="Gene3D" id="2.60.40.380">
    <property type="entry name" value="Purple acid phosphatase-like, N-terminal"/>
    <property type="match status" value="1"/>
</dbReference>
<evidence type="ECO:0000259" key="3">
    <source>
        <dbReference type="Pfam" id="PF16656"/>
    </source>
</evidence>
<feature type="domain" description="Purple acid phosphatase N-terminal" evidence="3">
    <location>
        <begin position="62"/>
        <end position="165"/>
    </location>
</feature>
<dbReference type="InterPro" id="IPR006311">
    <property type="entry name" value="TAT_signal"/>
</dbReference>
<dbReference type="AlphaFoldDB" id="A0A3E0HEZ9"/>
<accession>A0A3E0HEZ9</accession>
<evidence type="ECO:0000259" key="2">
    <source>
        <dbReference type="Pfam" id="PF00149"/>
    </source>
</evidence>
<dbReference type="OrthoDB" id="9804511at2"/>
<gene>
    <name evidence="4" type="ORF">BCF44_109330</name>
</gene>
<reference evidence="4 5" key="1">
    <citation type="submission" date="2018-08" db="EMBL/GenBank/DDBJ databases">
        <title>Genomic Encyclopedia of Archaeal and Bacterial Type Strains, Phase II (KMG-II): from individual species to whole genera.</title>
        <authorList>
            <person name="Goeker M."/>
        </authorList>
    </citation>
    <scope>NUCLEOTIDE SEQUENCE [LARGE SCALE GENOMIC DNA]</scope>
    <source>
        <strain evidence="4 5">DSM 45791</strain>
    </source>
</reference>
<dbReference type="GO" id="GO:0046872">
    <property type="term" value="F:metal ion binding"/>
    <property type="evidence" value="ECO:0007669"/>
    <property type="project" value="InterPro"/>
</dbReference>
<dbReference type="GO" id="GO:0003993">
    <property type="term" value="F:acid phosphatase activity"/>
    <property type="evidence" value="ECO:0007669"/>
    <property type="project" value="InterPro"/>
</dbReference>
<sequence length="514" mass="55190">MPETPGVHLTLAEQHELYTARYSRRSLFRAGAVGGAALAVGGVLPATGSAATEKVAGAAVRPFGRHIAFGVDPSQQVVVSWQVPAAVTAPFVRIGLSPTDLGQPITPEVRTLTSQLSWQKPLEDEPLVKPKTVTQYYLHARLDQLVPDTTYFYVVGHQGFDPAGTLEGVATFHTAPAVGRPAAFGFTAFGDQGVGYNATATTGLISSLAPAFHLHMGDLSYANRDGGGDTTDAYDARVWDQFFAQNESASAQIPWMMAIGNHEMEPWYAADGYGGVRARFTMPDNAWGGSTGIYSWRYQNVGLVSLDGNDICYNTATNLNYTKGKQLAWLKATLAAMRADKTVDFIVVYFHQCAYSTCHSNGAELGAQQQWTPLFDTYKVDLVLNGHNHIYERTDPIRAGKATRKLASGDTVTPAKDGTTYVVAGGGGGGVYTFPASDTYMGHETSNDKPVPMQISDESGKDHIVNVTWSRVRYTGYCLVSVNVAAATGTTPAKMTVRALTEDGTAVDQFTVSK</sequence>
<evidence type="ECO:0000256" key="1">
    <source>
        <dbReference type="ARBA" id="ARBA00022729"/>
    </source>
</evidence>
<proteinExistence type="predicted"/>
<protein>
    <submittedName>
        <fullName evidence="4">Calcineurin-like phosphoesterase family protein</fullName>
    </submittedName>
</protein>
<dbReference type="InterPro" id="IPR008963">
    <property type="entry name" value="Purple_acid_Pase-like_N"/>
</dbReference>
<name>A0A3E0HEZ9_9PSEU</name>
<evidence type="ECO:0000313" key="5">
    <source>
        <dbReference type="Proteomes" id="UP000256269"/>
    </source>
</evidence>
<dbReference type="SUPFAM" id="SSF49363">
    <property type="entry name" value="Purple acid phosphatase, N-terminal domain"/>
    <property type="match status" value="1"/>
</dbReference>
<keyword evidence="5" id="KW-1185">Reference proteome</keyword>
<dbReference type="Proteomes" id="UP000256269">
    <property type="component" value="Unassembled WGS sequence"/>
</dbReference>
<dbReference type="InterPro" id="IPR015914">
    <property type="entry name" value="PAPs_N"/>
</dbReference>
<organism evidence="4 5">
    <name type="scientific">Kutzneria buriramensis</name>
    <dbReference type="NCBI Taxonomy" id="1045776"/>
    <lineage>
        <taxon>Bacteria</taxon>
        <taxon>Bacillati</taxon>
        <taxon>Actinomycetota</taxon>
        <taxon>Actinomycetes</taxon>
        <taxon>Pseudonocardiales</taxon>
        <taxon>Pseudonocardiaceae</taxon>
        <taxon>Kutzneria</taxon>
    </lineage>
</organism>
<feature type="domain" description="Calcineurin-like phosphoesterase" evidence="2">
    <location>
        <begin position="208"/>
        <end position="391"/>
    </location>
</feature>
<dbReference type="SUPFAM" id="SSF56300">
    <property type="entry name" value="Metallo-dependent phosphatases"/>
    <property type="match status" value="1"/>
</dbReference>
<dbReference type="PANTHER" id="PTHR22953">
    <property type="entry name" value="ACID PHOSPHATASE RELATED"/>
    <property type="match status" value="1"/>
</dbReference>
<dbReference type="PANTHER" id="PTHR22953:SF153">
    <property type="entry name" value="PURPLE ACID PHOSPHATASE"/>
    <property type="match status" value="1"/>
</dbReference>
<dbReference type="InterPro" id="IPR004843">
    <property type="entry name" value="Calcineurin-like_PHP"/>
</dbReference>
<dbReference type="PROSITE" id="PS51318">
    <property type="entry name" value="TAT"/>
    <property type="match status" value="1"/>
</dbReference>
<dbReference type="Pfam" id="PF16656">
    <property type="entry name" value="Pur_ac_phosph_N"/>
    <property type="match status" value="1"/>
</dbReference>
<dbReference type="InterPro" id="IPR029052">
    <property type="entry name" value="Metallo-depent_PP-like"/>
</dbReference>
<dbReference type="InterPro" id="IPR039331">
    <property type="entry name" value="PAPs-like"/>
</dbReference>
<dbReference type="EMBL" id="QUNO01000009">
    <property type="protein sequence ID" value="REH43787.1"/>
    <property type="molecule type" value="Genomic_DNA"/>
</dbReference>
<dbReference type="Gene3D" id="3.60.21.10">
    <property type="match status" value="1"/>
</dbReference>
<keyword evidence="1" id="KW-0732">Signal</keyword>
<evidence type="ECO:0000313" key="4">
    <source>
        <dbReference type="EMBL" id="REH43787.1"/>
    </source>
</evidence>
<comment type="caution">
    <text evidence="4">The sequence shown here is derived from an EMBL/GenBank/DDBJ whole genome shotgun (WGS) entry which is preliminary data.</text>
</comment>
<dbReference type="Pfam" id="PF00149">
    <property type="entry name" value="Metallophos"/>
    <property type="match status" value="1"/>
</dbReference>